<dbReference type="SUPFAM" id="SSF50475">
    <property type="entry name" value="FMN-binding split barrel"/>
    <property type="match status" value="1"/>
</dbReference>
<keyword evidence="2" id="KW-0285">Flavoprotein</keyword>
<evidence type="ECO:0000256" key="3">
    <source>
        <dbReference type="ARBA" id="ARBA00038054"/>
    </source>
</evidence>
<proteinExistence type="inferred from homology"/>
<dbReference type="PANTHER" id="PTHR43567:SF1">
    <property type="entry name" value="FLAVOREDOXIN"/>
    <property type="match status" value="1"/>
</dbReference>
<dbReference type="PANTHER" id="PTHR43567">
    <property type="entry name" value="FLAVOREDOXIN-RELATED-RELATED"/>
    <property type="match status" value="1"/>
</dbReference>
<dbReference type="Pfam" id="PF01613">
    <property type="entry name" value="Flavin_Reduct"/>
    <property type="match status" value="1"/>
</dbReference>
<evidence type="ECO:0000313" key="6">
    <source>
        <dbReference type="Proteomes" id="UP001157910"/>
    </source>
</evidence>
<accession>A0ABY1QUH7</accession>
<dbReference type="InterPro" id="IPR002563">
    <property type="entry name" value="Flavin_Rdtase-like_dom"/>
</dbReference>
<dbReference type="InterPro" id="IPR012349">
    <property type="entry name" value="Split_barrel_FMN-bd"/>
</dbReference>
<reference evidence="5 6" key="1">
    <citation type="submission" date="2017-05" db="EMBL/GenBank/DDBJ databases">
        <authorList>
            <person name="Varghese N."/>
            <person name="Submissions S."/>
        </authorList>
    </citation>
    <scope>NUCLEOTIDE SEQUENCE [LARGE SCALE GENOMIC DNA]</scope>
    <source>
        <strain evidence="5 6">SM16</strain>
    </source>
</reference>
<dbReference type="RefSeq" id="WP_283407067.1">
    <property type="nucleotide sequence ID" value="NZ_FXUI01000016.1"/>
</dbReference>
<dbReference type="Gene3D" id="2.30.110.10">
    <property type="entry name" value="Electron Transport, Fmn-binding Protein, Chain A"/>
    <property type="match status" value="1"/>
</dbReference>
<keyword evidence="6" id="KW-1185">Reference proteome</keyword>
<evidence type="ECO:0000259" key="4">
    <source>
        <dbReference type="SMART" id="SM00903"/>
    </source>
</evidence>
<feature type="domain" description="Flavin reductase like" evidence="4">
    <location>
        <begin position="17"/>
        <end position="166"/>
    </location>
</feature>
<comment type="cofactor">
    <cofactor evidence="1">
        <name>FMN</name>
        <dbReference type="ChEBI" id="CHEBI:58210"/>
    </cofactor>
</comment>
<comment type="similarity">
    <text evidence="3">Belongs to the flavoredoxin family.</text>
</comment>
<name>A0ABY1QUH7_9SPHN</name>
<dbReference type="SMART" id="SM00903">
    <property type="entry name" value="Flavin_Reduct"/>
    <property type="match status" value="1"/>
</dbReference>
<protein>
    <submittedName>
        <fullName evidence="5">NADH-FMN oxidoreductase RutF, flavin reductase (DIM6/NTAB) family</fullName>
    </submittedName>
</protein>
<dbReference type="EMBL" id="FXUI01000016">
    <property type="protein sequence ID" value="SMP81184.1"/>
    <property type="molecule type" value="Genomic_DNA"/>
</dbReference>
<gene>
    <name evidence="5" type="ORF">SAMN06296065_11657</name>
</gene>
<dbReference type="Proteomes" id="UP001157910">
    <property type="component" value="Unassembled WGS sequence"/>
</dbReference>
<sequence length="183" mass="20620">MTYAKRDFPLHAVRQHLETGPIILITSQHGSRSNIMTLGWHTMLQFSPALVGCYIWEGNESRDLIQRSGECVINVPTAEIADQVVEIGNRHARDGDKFEATGLTRRSGKVVAAPLLDECYASFECRLYDDAMVANYGFFIWEVLKAHVASVEAPRTLHYRGNGTFMAAGRELSFTERFRPENL</sequence>
<organism evidence="5 6">
    <name type="scientific">Novosphingobium panipatense</name>
    <dbReference type="NCBI Taxonomy" id="428991"/>
    <lineage>
        <taxon>Bacteria</taxon>
        <taxon>Pseudomonadati</taxon>
        <taxon>Pseudomonadota</taxon>
        <taxon>Alphaproteobacteria</taxon>
        <taxon>Sphingomonadales</taxon>
        <taxon>Sphingomonadaceae</taxon>
        <taxon>Novosphingobium</taxon>
    </lineage>
</organism>
<evidence type="ECO:0000256" key="1">
    <source>
        <dbReference type="ARBA" id="ARBA00001917"/>
    </source>
</evidence>
<comment type="caution">
    <text evidence="5">The sequence shown here is derived from an EMBL/GenBank/DDBJ whole genome shotgun (WGS) entry which is preliminary data.</text>
</comment>
<evidence type="ECO:0000256" key="2">
    <source>
        <dbReference type="ARBA" id="ARBA00022630"/>
    </source>
</evidence>
<dbReference type="InterPro" id="IPR052174">
    <property type="entry name" value="Flavoredoxin"/>
</dbReference>
<evidence type="ECO:0000313" key="5">
    <source>
        <dbReference type="EMBL" id="SMP81184.1"/>
    </source>
</evidence>